<comment type="caution">
    <text evidence="1">The sequence shown here is derived from an EMBL/GenBank/DDBJ whole genome shotgun (WGS) entry which is preliminary data.</text>
</comment>
<dbReference type="EMBL" id="JADBGQ010000007">
    <property type="protein sequence ID" value="KAG5389332.1"/>
    <property type="molecule type" value="Genomic_DNA"/>
</dbReference>
<evidence type="ECO:0000313" key="1">
    <source>
        <dbReference type="EMBL" id="KAG5389332.1"/>
    </source>
</evidence>
<protein>
    <recommendedName>
        <fullName evidence="3">Transmembrane protein</fullName>
    </recommendedName>
</protein>
<accession>A0ABQ7LRZ8</accession>
<proteinExistence type="predicted"/>
<keyword evidence="2" id="KW-1185">Reference proteome</keyword>
<sequence>MPLIFFSFENGLFIFSTSSSSSIYKNVIAINTPTTMNNQFEALNAPQIDLHFFFLNSYDLKIISLSLSLHIHKKKTKILILNFFMVHRVIEAYDSWWLTFVCDSGCVEKTYIYSPRRLPSKSSRCRRLTWKSSSMQRRLHGSRPLDDLHESCP</sequence>
<name>A0ABQ7LRZ8_BRACM</name>
<evidence type="ECO:0000313" key="2">
    <source>
        <dbReference type="Proteomes" id="UP000823674"/>
    </source>
</evidence>
<evidence type="ECO:0008006" key="3">
    <source>
        <dbReference type="Google" id="ProtNLM"/>
    </source>
</evidence>
<organism evidence="1 2">
    <name type="scientific">Brassica rapa subsp. trilocularis</name>
    <dbReference type="NCBI Taxonomy" id="1813537"/>
    <lineage>
        <taxon>Eukaryota</taxon>
        <taxon>Viridiplantae</taxon>
        <taxon>Streptophyta</taxon>
        <taxon>Embryophyta</taxon>
        <taxon>Tracheophyta</taxon>
        <taxon>Spermatophyta</taxon>
        <taxon>Magnoliopsida</taxon>
        <taxon>eudicotyledons</taxon>
        <taxon>Gunneridae</taxon>
        <taxon>Pentapetalae</taxon>
        <taxon>rosids</taxon>
        <taxon>malvids</taxon>
        <taxon>Brassicales</taxon>
        <taxon>Brassicaceae</taxon>
        <taxon>Brassiceae</taxon>
        <taxon>Brassica</taxon>
    </lineage>
</organism>
<gene>
    <name evidence="1" type="primary">A08p018430.1_BraROA</name>
    <name evidence="1" type="ORF">IGI04_030873</name>
</gene>
<reference evidence="1 2" key="1">
    <citation type="submission" date="2021-03" db="EMBL/GenBank/DDBJ databases">
        <authorList>
            <person name="King G.J."/>
            <person name="Bancroft I."/>
            <person name="Baten A."/>
            <person name="Bloomfield J."/>
            <person name="Borpatragohain P."/>
            <person name="He Z."/>
            <person name="Irish N."/>
            <person name="Irwin J."/>
            <person name="Liu K."/>
            <person name="Mauleon R.P."/>
            <person name="Moore J."/>
            <person name="Morris R."/>
            <person name="Ostergaard L."/>
            <person name="Wang B."/>
            <person name="Wells R."/>
        </authorList>
    </citation>
    <scope>NUCLEOTIDE SEQUENCE [LARGE SCALE GENOMIC DNA]</scope>
    <source>
        <strain evidence="1">R-o-18</strain>
        <tissue evidence="1">Leaf</tissue>
    </source>
</reference>
<dbReference type="Proteomes" id="UP000823674">
    <property type="component" value="Chromosome A08"/>
</dbReference>